<dbReference type="Pfam" id="PF13414">
    <property type="entry name" value="TPR_11"/>
    <property type="match status" value="1"/>
</dbReference>
<reference evidence="5 6" key="1">
    <citation type="submission" date="2016-10" db="EMBL/GenBank/DDBJ databases">
        <title>The genome of Paramicrosporidium saccamoebae is the missing link in understanding Cryptomycota and Microsporidia evolution.</title>
        <authorList>
            <person name="Quandt C.A."/>
            <person name="Beaudet D."/>
            <person name="Corsaro D."/>
            <person name="Michel R."/>
            <person name="Corradi N."/>
            <person name="James T."/>
        </authorList>
    </citation>
    <scope>NUCLEOTIDE SEQUENCE [LARGE SCALE GENOMIC DNA]</scope>
    <source>
        <strain evidence="5 6">KSL3</strain>
    </source>
</reference>
<dbReference type="PANTHER" id="PTHR22767">
    <property type="entry name" value="N-TERMINAL ACETYLTRANSFERASE-RELATED"/>
    <property type="match status" value="1"/>
</dbReference>
<evidence type="ECO:0000313" key="5">
    <source>
        <dbReference type="EMBL" id="PJF19914.1"/>
    </source>
</evidence>
<proteinExistence type="predicted"/>
<evidence type="ECO:0000259" key="4">
    <source>
        <dbReference type="Pfam" id="PF13881"/>
    </source>
</evidence>
<accession>A0A2H9TQ99</accession>
<dbReference type="STRING" id="1246581.A0A2H9TQ99"/>
<sequence length="993" mass="114299">MGTSLESTAARQSETVLVESALLPRDTPSPTTTEEAADDVMLRLLLVSGNRCDFTCPLRSSIHQIKQNIIQNWPKGILDKWAYEFLEWTEEERAENVERLRILYHGRFLEDGITLESIAFGYLKLPVTSTYDKETKPTKQSKMRSSQSGSCCACLQIGDYHRFFWVKEACPLTILRKCSFHRISRIFNKPHTAQIDKTHTIQLDKSHTIQFDKPHTIQLDKPHTIQFDKPHTSQFDKPHTIQLDKPHTDLPSKPHVHQSTQQTSRTPIYSNLTLFNSTYTNQFIIPNNYAAQNLKTLIFLSFPRENDLGPYWNGFFTFQGCCLKYYEYKQYKKGLKVCETLLKKHPEHGESLAMKGLFLSNLNRKDEGYEHVRIGLKYSLKSHVCWHVYGLMYRADKNYDEAIKCYRNALRFDKDNGQILRELAVLQLQTRQYAALVDTRYQLLSLRPVVKLSWVSLAIAYHLNRKFEQAVGILDAIFEGFPVECDTRSFHIEQSELIFYKSLILRESGNYEAAFHAIDKSNFVHVDSLEWNERRAQLLTDMKSYHEASIIYEKLLKYNPDSSCALQGYIKCMRLQSTEDEISILSGLAKKYPRSILLQSEIMKTADLDILKGVLSNNVLPRARRGILSAFSMIRRLYKNPDYLPILQQFCEQLESSLPTESGDDLAWIHVLIAQHYSLFDGGLHGDKAVFNMECATKLKPDVPEVFLYYAKILRRLGLVEKAADCMEYASGLDRSDRFLNTKAAKYFLRAGRIDEAKRLAVLFVKKGEPEAQLQDLVEMQVLWFALEMGRAYQSKQDHAQALSYFNQIKKHFLDFYEDQFDFHNYVLRRMTLGSYISLLRYEDVISGHPEFFKAANLAVKSLLHLYDTQSNDIENGLSKLDLSGSADYLESAKYWVDLLIAFRSKDATSQRLAFEVYIRLGLLTKAARCIVLADGCFTKEAIDTLLARLPEGSPETEAILSLLKDARTASETTKSYNSKSLEVPILDKLLSR</sequence>
<dbReference type="Pfam" id="PF12569">
    <property type="entry name" value="NatA_aux_su"/>
    <property type="match status" value="1"/>
</dbReference>
<keyword evidence="2 3" id="KW-0802">TPR repeat</keyword>
<dbReference type="Gene3D" id="1.25.40.1040">
    <property type="match status" value="1"/>
</dbReference>
<dbReference type="AlphaFoldDB" id="A0A2H9TQ99"/>
<evidence type="ECO:0000256" key="2">
    <source>
        <dbReference type="ARBA" id="ARBA00022803"/>
    </source>
</evidence>
<dbReference type="Gene3D" id="1.25.40.1010">
    <property type="match status" value="1"/>
</dbReference>
<name>A0A2H9TQ99_9FUNG</name>
<feature type="repeat" description="TPR" evidence="3">
    <location>
        <begin position="383"/>
        <end position="416"/>
    </location>
</feature>
<dbReference type="InterPro" id="IPR029071">
    <property type="entry name" value="Ubiquitin-like_domsf"/>
</dbReference>
<dbReference type="SMART" id="SM00028">
    <property type="entry name" value="TPR"/>
    <property type="match status" value="4"/>
</dbReference>
<dbReference type="SUPFAM" id="SSF54236">
    <property type="entry name" value="Ubiquitin-like"/>
    <property type="match status" value="1"/>
</dbReference>
<dbReference type="PANTHER" id="PTHR22767:SF2">
    <property type="entry name" value="N(ALPHA)-ACETYLTRANSFERASE 15_16, ISOFORM A"/>
    <property type="match status" value="1"/>
</dbReference>
<gene>
    <name evidence="5" type="ORF">PSACC_00265</name>
</gene>
<dbReference type="GO" id="GO:0005737">
    <property type="term" value="C:cytoplasm"/>
    <property type="evidence" value="ECO:0007669"/>
    <property type="project" value="UniProtKB-ARBA"/>
</dbReference>
<dbReference type="PROSITE" id="PS50005">
    <property type="entry name" value="TPR"/>
    <property type="match status" value="1"/>
</dbReference>
<keyword evidence="1" id="KW-0677">Repeat</keyword>
<dbReference type="Gene3D" id="3.10.20.90">
    <property type="entry name" value="Phosphatidylinositol 3-kinase Catalytic Subunit, Chain A, domain 1"/>
    <property type="match status" value="1"/>
</dbReference>
<organism evidence="5 6">
    <name type="scientific">Paramicrosporidium saccamoebae</name>
    <dbReference type="NCBI Taxonomy" id="1246581"/>
    <lineage>
        <taxon>Eukaryota</taxon>
        <taxon>Fungi</taxon>
        <taxon>Fungi incertae sedis</taxon>
        <taxon>Cryptomycota</taxon>
        <taxon>Cryptomycota incertae sedis</taxon>
        <taxon>Paramicrosporidium</taxon>
    </lineage>
</organism>
<dbReference type="SUPFAM" id="SSF48452">
    <property type="entry name" value="TPR-like"/>
    <property type="match status" value="3"/>
</dbReference>
<protein>
    <recommendedName>
        <fullName evidence="4">UBL3-like ubiquitin domain-containing protein</fullName>
    </recommendedName>
</protein>
<evidence type="ECO:0000256" key="1">
    <source>
        <dbReference type="ARBA" id="ARBA00022737"/>
    </source>
</evidence>
<dbReference type="InterPro" id="IPR011990">
    <property type="entry name" value="TPR-like_helical_dom_sf"/>
</dbReference>
<comment type="caution">
    <text evidence="5">The sequence shown here is derived from an EMBL/GenBank/DDBJ whole genome shotgun (WGS) entry which is preliminary data.</text>
</comment>
<dbReference type="InterPro" id="IPR039540">
    <property type="entry name" value="UBL3-like_ubiquitin_dom"/>
</dbReference>
<dbReference type="Proteomes" id="UP000240830">
    <property type="component" value="Unassembled WGS sequence"/>
</dbReference>
<dbReference type="InterPro" id="IPR021183">
    <property type="entry name" value="NatA_aux_su"/>
</dbReference>
<dbReference type="InterPro" id="IPR019734">
    <property type="entry name" value="TPR_rpt"/>
</dbReference>
<keyword evidence="6" id="KW-1185">Reference proteome</keyword>
<dbReference type="EMBL" id="MTSL01000028">
    <property type="protein sequence ID" value="PJF19914.1"/>
    <property type="molecule type" value="Genomic_DNA"/>
</dbReference>
<evidence type="ECO:0000256" key="3">
    <source>
        <dbReference type="PROSITE-ProRule" id="PRU00339"/>
    </source>
</evidence>
<dbReference type="Pfam" id="PF13881">
    <property type="entry name" value="Rad60-SLD_2"/>
    <property type="match status" value="1"/>
</dbReference>
<dbReference type="OrthoDB" id="10263032at2759"/>
<evidence type="ECO:0000313" key="6">
    <source>
        <dbReference type="Proteomes" id="UP000240830"/>
    </source>
</evidence>
<feature type="domain" description="UBL3-like ubiquitin" evidence="4">
    <location>
        <begin position="38"/>
        <end position="152"/>
    </location>
</feature>